<dbReference type="PANTHER" id="PTHR30309">
    <property type="entry name" value="INNER MEMBRANE PROTEIN YGIH"/>
    <property type="match status" value="1"/>
</dbReference>
<evidence type="ECO:0000256" key="6">
    <source>
        <dbReference type="ARBA" id="ARBA00023098"/>
    </source>
</evidence>
<keyword evidence="11" id="KW-0012">Acyltransferase</keyword>
<feature type="transmembrane region" description="Helical" evidence="10">
    <location>
        <begin position="79"/>
        <end position="99"/>
    </location>
</feature>
<dbReference type="SMART" id="SM01207">
    <property type="entry name" value="G3P_acyltransf"/>
    <property type="match status" value="1"/>
</dbReference>
<evidence type="ECO:0000256" key="2">
    <source>
        <dbReference type="ARBA" id="ARBA00022516"/>
    </source>
</evidence>
<evidence type="ECO:0000256" key="7">
    <source>
        <dbReference type="ARBA" id="ARBA00023136"/>
    </source>
</evidence>
<comment type="catalytic activity">
    <reaction evidence="10">
        <text>an acyl phosphate + sn-glycerol 3-phosphate = a 1-acyl-sn-glycero-3-phosphate + phosphate</text>
        <dbReference type="Rhea" id="RHEA:34075"/>
        <dbReference type="ChEBI" id="CHEBI:43474"/>
        <dbReference type="ChEBI" id="CHEBI:57597"/>
        <dbReference type="ChEBI" id="CHEBI:57970"/>
        <dbReference type="ChEBI" id="CHEBI:59918"/>
        <dbReference type="EC" id="2.3.1.275"/>
    </reaction>
</comment>
<evidence type="ECO:0000313" key="12">
    <source>
        <dbReference type="EMBL" id="UTO56733.1"/>
    </source>
</evidence>
<keyword evidence="4 10" id="KW-0812">Transmembrane</keyword>
<dbReference type="RefSeq" id="WP_218194435.1">
    <property type="nucleotide sequence ID" value="NZ_CP054597.1"/>
</dbReference>
<keyword evidence="7 10" id="KW-0472">Membrane</keyword>
<feature type="transmembrane region" description="Helical" evidence="10">
    <location>
        <begin position="153"/>
        <end position="176"/>
    </location>
</feature>
<keyword evidence="5 10" id="KW-1133">Transmembrane helix</keyword>
<feature type="transmembrane region" description="Helical" evidence="10">
    <location>
        <begin position="50"/>
        <end position="73"/>
    </location>
</feature>
<sequence length="192" mass="21763">MAVFAILASYIIGSIPFGLIISYVSGYGDIRKVGSQNIGATNVFRVNKKLAFLTFILDALKGFITIFTLKTYVDSENNLLFLCSLFSVIGHIFPIWLSFKGGKGVSTLIGTFLAFDYYLSFIFIITWMIVFYISRYSSLSSIFAVITSLLTVFFLYEGSSFVIHFICSLLIVLQHYKNIIQLMKRQEQKIEL</sequence>
<protein>
    <recommendedName>
        <fullName evidence="10">Glycerol-3-phosphate acyltransferase</fullName>
    </recommendedName>
    <alternativeName>
        <fullName evidence="10">Acyl-PO4 G3P acyltransferase</fullName>
    </alternativeName>
    <alternativeName>
        <fullName evidence="10">Acyl-phosphate--glycerol-3-phosphate acyltransferase</fullName>
    </alternativeName>
    <alternativeName>
        <fullName evidence="10">G3P acyltransferase</fullName>
        <shortName evidence="10">GPAT</shortName>
        <ecNumber evidence="10">2.3.1.275</ecNumber>
    </alternativeName>
    <alternativeName>
        <fullName evidence="10">Lysophosphatidic acid synthase</fullName>
        <shortName evidence="10">LPA synthase</shortName>
    </alternativeName>
</protein>
<gene>
    <name evidence="10 11" type="primary">plsY</name>
    <name evidence="12" type="ORF">LUA81_01985</name>
    <name evidence="11" type="ORF">LUA82_02005</name>
</gene>
<dbReference type="GO" id="GO:0043772">
    <property type="term" value="F:acyl-phosphate glycerol-3-phosphate acyltransferase activity"/>
    <property type="evidence" value="ECO:0007669"/>
    <property type="project" value="UniProtKB-UniRule"/>
</dbReference>
<dbReference type="HAMAP" id="MF_01043">
    <property type="entry name" value="PlsY"/>
    <property type="match status" value="1"/>
</dbReference>
<feature type="transmembrane region" description="Helical" evidence="10">
    <location>
        <begin position="6"/>
        <end position="30"/>
    </location>
</feature>
<accession>A0A9Q9F4J1</accession>
<dbReference type="EMBL" id="CP089285">
    <property type="protein sequence ID" value="UTO56733.1"/>
    <property type="molecule type" value="Genomic_DNA"/>
</dbReference>
<dbReference type="PANTHER" id="PTHR30309:SF0">
    <property type="entry name" value="GLYCEROL-3-PHOSPHATE ACYLTRANSFERASE-RELATED"/>
    <property type="match status" value="1"/>
</dbReference>
<dbReference type="EMBL" id="CP089286">
    <property type="protein sequence ID" value="UTO55818.1"/>
    <property type="molecule type" value="Genomic_DNA"/>
</dbReference>
<keyword evidence="8 10" id="KW-0594">Phospholipid biosynthesis</keyword>
<dbReference type="EC" id="2.3.1.275" evidence="10"/>
<evidence type="ECO:0000256" key="5">
    <source>
        <dbReference type="ARBA" id="ARBA00022989"/>
    </source>
</evidence>
<evidence type="ECO:0000313" key="14">
    <source>
        <dbReference type="Proteomes" id="UP001059985"/>
    </source>
</evidence>
<dbReference type="InterPro" id="IPR003811">
    <property type="entry name" value="G3P_acylTferase_PlsY"/>
</dbReference>
<evidence type="ECO:0000256" key="1">
    <source>
        <dbReference type="ARBA" id="ARBA00022475"/>
    </source>
</evidence>
<keyword evidence="6 10" id="KW-0443">Lipid metabolism</keyword>
<comment type="subcellular location">
    <subcellularLocation>
        <location evidence="10">Cell membrane</location>
        <topology evidence="10">Multi-pass membrane protein</topology>
    </subcellularLocation>
</comment>
<dbReference type="AlphaFoldDB" id="A0A9Q9F4J1"/>
<dbReference type="Proteomes" id="UP001059822">
    <property type="component" value="Chromosome"/>
</dbReference>
<reference evidence="11" key="1">
    <citation type="journal article" date="2022" name="Microorganisms">
        <title>Assembly and Comparison of Ca. Neoehrlichia mikurensis Genomes.</title>
        <authorList>
            <person name="Azagi T."/>
            <person name="Dirks R.P."/>
            <person name="Yebra-Pimentel E.S."/>
            <person name="Schaap P.J."/>
            <person name="Koehorst J.J."/>
            <person name="Esser H.J."/>
            <person name="Sprong H."/>
        </authorList>
    </citation>
    <scope>NUCLEOTIDE SEQUENCE</scope>
    <source>
        <strain evidence="12">18-2804</strain>
        <strain evidence="11">18-2837</strain>
    </source>
</reference>
<comment type="pathway">
    <text evidence="10">Lipid metabolism; phospholipid metabolism.</text>
</comment>
<keyword evidence="14" id="KW-1185">Reference proteome</keyword>
<comment type="function">
    <text evidence="10">Catalyzes the transfer of an acyl group from acyl-phosphate (acyl-PO(4)) to glycerol-3-phosphate (G3P) to form lysophosphatidic acid (LPA). This enzyme utilizes acyl-phosphate as fatty acyl donor, but not acyl-CoA or acyl-ACP.</text>
</comment>
<evidence type="ECO:0000256" key="8">
    <source>
        <dbReference type="ARBA" id="ARBA00023209"/>
    </source>
</evidence>
<keyword evidence="3 10" id="KW-0808">Transferase</keyword>
<name>A0A9Q9F4J1_9RICK</name>
<proteinExistence type="inferred from homology"/>
<evidence type="ECO:0000256" key="9">
    <source>
        <dbReference type="ARBA" id="ARBA00023264"/>
    </source>
</evidence>
<evidence type="ECO:0000313" key="11">
    <source>
        <dbReference type="EMBL" id="UTO55818.1"/>
    </source>
</evidence>
<evidence type="ECO:0000256" key="10">
    <source>
        <dbReference type="HAMAP-Rule" id="MF_01043"/>
    </source>
</evidence>
<organism evidence="11 13">
    <name type="scientific">Neoehrlichia mikurensis</name>
    <dbReference type="NCBI Taxonomy" id="89586"/>
    <lineage>
        <taxon>Bacteria</taxon>
        <taxon>Pseudomonadati</taxon>
        <taxon>Pseudomonadota</taxon>
        <taxon>Alphaproteobacteria</taxon>
        <taxon>Rickettsiales</taxon>
        <taxon>Anaplasmataceae</taxon>
        <taxon>Candidatus Neoehrlichia</taxon>
    </lineage>
</organism>
<keyword evidence="9 10" id="KW-1208">Phospholipid metabolism</keyword>
<feature type="transmembrane region" description="Helical" evidence="10">
    <location>
        <begin position="111"/>
        <end position="133"/>
    </location>
</feature>
<dbReference type="Proteomes" id="UP001059985">
    <property type="component" value="Chromosome"/>
</dbReference>
<evidence type="ECO:0000256" key="3">
    <source>
        <dbReference type="ARBA" id="ARBA00022679"/>
    </source>
</evidence>
<dbReference type="GO" id="GO:0008654">
    <property type="term" value="P:phospholipid biosynthetic process"/>
    <property type="evidence" value="ECO:0007669"/>
    <property type="project" value="UniProtKB-UniRule"/>
</dbReference>
<keyword evidence="1 10" id="KW-1003">Cell membrane</keyword>
<comment type="similarity">
    <text evidence="10">Belongs to the PlsY family.</text>
</comment>
<evidence type="ECO:0000256" key="4">
    <source>
        <dbReference type="ARBA" id="ARBA00022692"/>
    </source>
</evidence>
<evidence type="ECO:0000313" key="13">
    <source>
        <dbReference type="Proteomes" id="UP001059822"/>
    </source>
</evidence>
<dbReference type="GO" id="GO:0005886">
    <property type="term" value="C:plasma membrane"/>
    <property type="evidence" value="ECO:0007669"/>
    <property type="project" value="UniProtKB-SubCell"/>
</dbReference>
<dbReference type="NCBIfam" id="TIGR00023">
    <property type="entry name" value="glycerol-3-phosphate 1-O-acyltransferase PlsY"/>
    <property type="match status" value="1"/>
</dbReference>
<keyword evidence="2 10" id="KW-0444">Lipid biosynthesis</keyword>
<comment type="subunit">
    <text evidence="10">Probably interacts with PlsX.</text>
</comment>
<dbReference type="Pfam" id="PF02660">
    <property type="entry name" value="G3P_acyltransf"/>
    <property type="match status" value="1"/>
</dbReference>